<name>A0ABS7SFF6_9MICO</name>
<feature type="transmembrane region" description="Helical" evidence="7">
    <location>
        <begin position="124"/>
        <end position="142"/>
    </location>
</feature>
<evidence type="ECO:0000256" key="4">
    <source>
        <dbReference type="ARBA" id="ARBA00022692"/>
    </source>
</evidence>
<dbReference type="Pfam" id="PF00528">
    <property type="entry name" value="BPD_transp_1"/>
    <property type="match status" value="1"/>
</dbReference>
<dbReference type="PROSITE" id="PS50928">
    <property type="entry name" value="ABC_TM1"/>
    <property type="match status" value="1"/>
</dbReference>
<keyword evidence="6 7" id="KW-0472">Membrane</keyword>
<feature type="transmembrane region" description="Helical" evidence="7">
    <location>
        <begin position="21"/>
        <end position="46"/>
    </location>
</feature>
<feature type="domain" description="ABC transmembrane type-1" evidence="8">
    <location>
        <begin position="87"/>
        <end position="284"/>
    </location>
</feature>
<keyword evidence="3" id="KW-1003">Cell membrane</keyword>
<feature type="transmembrane region" description="Helical" evidence="7">
    <location>
        <begin position="195"/>
        <end position="217"/>
    </location>
</feature>
<evidence type="ECO:0000256" key="7">
    <source>
        <dbReference type="RuleBase" id="RU363032"/>
    </source>
</evidence>
<evidence type="ECO:0000256" key="2">
    <source>
        <dbReference type="ARBA" id="ARBA00022448"/>
    </source>
</evidence>
<evidence type="ECO:0000259" key="8">
    <source>
        <dbReference type="PROSITE" id="PS50928"/>
    </source>
</evidence>
<reference evidence="9 10" key="1">
    <citation type="submission" date="2021-04" db="EMBL/GenBank/DDBJ databases">
        <title>Ruania sp. nov., isolated from sandy soil of mangrove forest.</title>
        <authorList>
            <person name="Ge X."/>
            <person name="Huang R."/>
            <person name="Liu W."/>
        </authorList>
    </citation>
    <scope>NUCLEOTIDE SEQUENCE [LARGE SCALE GENOMIC DNA]</scope>
    <source>
        <strain evidence="9 10">N2-46</strain>
    </source>
</reference>
<dbReference type="SUPFAM" id="SSF161098">
    <property type="entry name" value="MetI-like"/>
    <property type="match status" value="1"/>
</dbReference>
<gene>
    <name evidence="9" type="ORF">KCQ71_22195</name>
</gene>
<comment type="subcellular location">
    <subcellularLocation>
        <location evidence="1 7">Cell membrane</location>
        <topology evidence="1 7">Multi-pass membrane protein</topology>
    </subcellularLocation>
</comment>
<keyword evidence="4 7" id="KW-0812">Transmembrane</keyword>
<keyword evidence="2 7" id="KW-0813">Transport</keyword>
<evidence type="ECO:0000313" key="9">
    <source>
        <dbReference type="EMBL" id="MBZ2198875.1"/>
    </source>
</evidence>
<evidence type="ECO:0000256" key="3">
    <source>
        <dbReference type="ARBA" id="ARBA00022475"/>
    </source>
</evidence>
<evidence type="ECO:0000256" key="5">
    <source>
        <dbReference type="ARBA" id="ARBA00022989"/>
    </source>
</evidence>
<dbReference type="InterPro" id="IPR000515">
    <property type="entry name" value="MetI-like"/>
</dbReference>
<dbReference type="EMBL" id="JAGSHT010000022">
    <property type="protein sequence ID" value="MBZ2198875.1"/>
    <property type="molecule type" value="Genomic_DNA"/>
</dbReference>
<feature type="transmembrane region" description="Helical" evidence="7">
    <location>
        <begin position="86"/>
        <end position="112"/>
    </location>
</feature>
<dbReference type="Proteomes" id="UP000826651">
    <property type="component" value="Unassembled WGS sequence"/>
</dbReference>
<comment type="similarity">
    <text evidence="7">Belongs to the binding-protein-dependent transport system permease family.</text>
</comment>
<dbReference type="PANTHER" id="PTHR43744:SF9">
    <property type="entry name" value="POLYGALACTURONAN_RHAMNOGALACTURONAN TRANSPORT SYSTEM PERMEASE PROTEIN YTCP"/>
    <property type="match status" value="1"/>
</dbReference>
<dbReference type="CDD" id="cd06261">
    <property type="entry name" value="TM_PBP2"/>
    <property type="match status" value="1"/>
</dbReference>
<proteinExistence type="inferred from homology"/>
<feature type="transmembrane region" description="Helical" evidence="7">
    <location>
        <begin position="154"/>
        <end position="174"/>
    </location>
</feature>
<dbReference type="PANTHER" id="PTHR43744">
    <property type="entry name" value="ABC TRANSPORTER PERMEASE PROTEIN MG189-RELATED-RELATED"/>
    <property type="match status" value="1"/>
</dbReference>
<evidence type="ECO:0000313" key="10">
    <source>
        <dbReference type="Proteomes" id="UP000826651"/>
    </source>
</evidence>
<evidence type="ECO:0000256" key="1">
    <source>
        <dbReference type="ARBA" id="ARBA00004651"/>
    </source>
</evidence>
<keyword evidence="5 7" id="KW-1133">Transmembrane helix</keyword>
<dbReference type="InterPro" id="IPR035906">
    <property type="entry name" value="MetI-like_sf"/>
</dbReference>
<protein>
    <submittedName>
        <fullName evidence="9">Carbohydrate ABC transporter permease</fullName>
    </submittedName>
</protein>
<sequence>MPPSRQRRGRRLVLGTPLPPWYVQLAKALVLGVFCAVVIAPFVAIISTSIAPRDQISRAGGLVLWPDAVNLDAYRSILSGGVVTQAALISVGVTVVGTALSLFTSCLLAYGLSRPGSFASRPMLLIILFSMLFSAGIIPTYLLVRGVGLIDTLWALILPTMISGFNVVVLRSFFMNIPAELLESARIDGAGEWRIFSGIVIPLSKAVLAVIGLFYAVSYWNAYFNALIYLNDSGLWPLQLVLRTYVINETALSNTDLSVAENLPAQPSLQMAILVVSLVPILIVYPFLQRHFAKGMMIGAVKG</sequence>
<evidence type="ECO:0000256" key="6">
    <source>
        <dbReference type="ARBA" id="ARBA00023136"/>
    </source>
</evidence>
<keyword evidence="10" id="KW-1185">Reference proteome</keyword>
<comment type="caution">
    <text evidence="9">The sequence shown here is derived from an EMBL/GenBank/DDBJ whole genome shotgun (WGS) entry which is preliminary data.</text>
</comment>
<dbReference type="Gene3D" id="1.10.3720.10">
    <property type="entry name" value="MetI-like"/>
    <property type="match status" value="1"/>
</dbReference>
<feature type="transmembrane region" description="Helical" evidence="7">
    <location>
        <begin position="269"/>
        <end position="288"/>
    </location>
</feature>
<accession>A0ABS7SFF6</accession>
<organism evidence="9 10">
    <name type="scientific">Occultella gossypii</name>
    <dbReference type="NCBI Taxonomy" id="2800820"/>
    <lineage>
        <taxon>Bacteria</taxon>
        <taxon>Bacillati</taxon>
        <taxon>Actinomycetota</taxon>
        <taxon>Actinomycetes</taxon>
        <taxon>Micrococcales</taxon>
        <taxon>Ruaniaceae</taxon>
        <taxon>Occultella</taxon>
    </lineage>
</organism>